<evidence type="ECO:0000313" key="6">
    <source>
        <dbReference type="EMBL" id="KAF8389305.1"/>
    </source>
</evidence>
<evidence type="ECO:0000256" key="1">
    <source>
        <dbReference type="ARBA" id="ARBA00004123"/>
    </source>
</evidence>
<proteinExistence type="predicted"/>
<dbReference type="GO" id="GO:0000976">
    <property type="term" value="F:transcription cis-regulatory region binding"/>
    <property type="evidence" value="ECO:0007669"/>
    <property type="project" value="UniProtKB-ARBA"/>
</dbReference>
<sequence>MLSLISKTIHLCNLSLLFRFYNFSHILFKEEGYRKMSGSSTLKKEFLKKWVLGLQICSSSTKKMNFLERSKAIKLSADVAMASAKDCRTSWSRALITNALKQDEDKIIVRNILGTDFEKLTKSSFVSEMFSRRVGSKKILRRSCTLRRIKKGAAKRVLASSIAKRLVKKRTQVLKGLVPGGESMDQFSLLKETLDYILSLQAQIDVMQRLANASEISNYK</sequence>
<dbReference type="SUPFAM" id="SSF47459">
    <property type="entry name" value="HLH, helix-loop-helix DNA-binding domain"/>
    <property type="match status" value="1"/>
</dbReference>
<evidence type="ECO:0000256" key="3">
    <source>
        <dbReference type="ARBA" id="ARBA00023163"/>
    </source>
</evidence>
<dbReference type="PANTHER" id="PTHR33124:SF5">
    <property type="entry name" value="TRANSCRIPTION FACTOR IBH1-LIKE 1"/>
    <property type="match status" value="1"/>
</dbReference>
<evidence type="ECO:0000313" key="7">
    <source>
        <dbReference type="Proteomes" id="UP000655225"/>
    </source>
</evidence>
<evidence type="ECO:0000256" key="4">
    <source>
        <dbReference type="ARBA" id="ARBA00023242"/>
    </source>
</evidence>
<evidence type="ECO:0000259" key="5">
    <source>
        <dbReference type="Pfam" id="PF26576"/>
    </source>
</evidence>
<gene>
    <name evidence="6" type="ORF">HHK36_025998</name>
</gene>
<organism evidence="6 7">
    <name type="scientific">Tetracentron sinense</name>
    <name type="common">Spur-leaf</name>
    <dbReference type="NCBI Taxonomy" id="13715"/>
    <lineage>
        <taxon>Eukaryota</taxon>
        <taxon>Viridiplantae</taxon>
        <taxon>Streptophyta</taxon>
        <taxon>Embryophyta</taxon>
        <taxon>Tracheophyta</taxon>
        <taxon>Spermatophyta</taxon>
        <taxon>Magnoliopsida</taxon>
        <taxon>Trochodendrales</taxon>
        <taxon>Trochodendraceae</taxon>
        <taxon>Tetracentron</taxon>
    </lineage>
</organism>
<dbReference type="Proteomes" id="UP000655225">
    <property type="component" value="Unassembled WGS sequence"/>
</dbReference>
<feature type="domain" description="IBH1-like N-terminal" evidence="5">
    <location>
        <begin position="40"/>
        <end position="102"/>
    </location>
</feature>
<dbReference type="PANTHER" id="PTHR33124">
    <property type="entry name" value="TRANSCRIPTION FACTOR IBH1-LIKE 1"/>
    <property type="match status" value="1"/>
</dbReference>
<dbReference type="Pfam" id="PF26576">
    <property type="entry name" value="IBH1_N"/>
    <property type="match status" value="1"/>
</dbReference>
<reference evidence="6 7" key="1">
    <citation type="submission" date="2020-04" db="EMBL/GenBank/DDBJ databases">
        <title>Plant Genome Project.</title>
        <authorList>
            <person name="Zhang R.-G."/>
        </authorList>
    </citation>
    <scope>NUCLEOTIDE SEQUENCE [LARGE SCALE GENOMIC DNA]</scope>
    <source>
        <strain evidence="6">YNK0</strain>
        <tissue evidence="6">Leaf</tissue>
    </source>
</reference>
<protein>
    <recommendedName>
        <fullName evidence="5">IBH1-like N-terminal domain-containing protein</fullName>
    </recommendedName>
</protein>
<dbReference type="CDD" id="cd11444">
    <property type="entry name" value="bHLH_AtIBH1_like"/>
    <property type="match status" value="1"/>
</dbReference>
<dbReference type="OrthoDB" id="1922093at2759"/>
<dbReference type="InterPro" id="IPR036638">
    <property type="entry name" value="HLH_DNA-bd_sf"/>
</dbReference>
<dbReference type="InterPro" id="IPR044660">
    <property type="entry name" value="IBH1-like"/>
</dbReference>
<dbReference type="InterPro" id="IPR059002">
    <property type="entry name" value="IBH1_N"/>
</dbReference>
<keyword evidence="7" id="KW-1185">Reference proteome</keyword>
<accession>A0A834YJV4</accession>
<comment type="caution">
    <text evidence="6">The sequence shown here is derived from an EMBL/GenBank/DDBJ whole genome shotgun (WGS) entry which is preliminary data.</text>
</comment>
<dbReference type="InterPro" id="IPR044549">
    <property type="entry name" value="bHLH_AtIBH1-like"/>
</dbReference>
<comment type="subcellular location">
    <subcellularLocation>
        <location evidence="1">Nucleus</location>
    </subcellularLocation>
</comment>
<keyword evidence="3" id="KW-0804">Transcription</keyword>
<keyword evidence="2" id="KW-0805">Transcription regulation</keyword>
<evidence type="ECO:0000256" key="2">
    <source>
        <dbReference type="ARBA" id="ARBA00023015"/>
    </source>
</evidence>
<dbReference type="GO" id="GO:0046983">
    <property type="term" value="F:protein dimerization activity"/>
    <property type="evidence" value="ECO:0007669"/>
    <property type="project" value="InterPro"/>
</dbReference>
<dbReference type="EMBL" id="JABCRI010000019">
    <property type="protein sequence ID" value="KAF8389305.1"/>
    <property type="molecule type" value="Genomic_DNA"/>
</dbReference>
<keyword evidence="4" id="KW-0539">Nucleus</keyword>
<name>A0A834YJV4_TETSI</name>
<dbReference type="GO" id="GO:0006355">
    <property type="term" value="P:regulation of DNA-templated transcription"/>
    <property type="evidence" value="ECO:0007669"/>
    <property type="project" value="InterPro"/>
</dbReference>
<dbReference type="AlphaFoldDB" id="A0A834YJV4"/>
<dbReference type="OMA" id="HAPRRFK"/>
<dbReference type="GO" id="GO:0005634">
    <property type="term" value="C:nucleus"/>
    <property type="evidence" value="ECO:0007669"/>
    <property type="project" value="UniProtKB-SubCell"/>
</dbReference>